<dbReference type="AlphaFoldDB" id="A0A916WPP6"/>
<dbReference type="Proteomes" id="UP000636793">
    <property type="component" value="Unassembled WGS sequence"/>
</dbReference>
<dbReference type="EMBL" id="BMHI01000001">
    <property type="protein sequence ID" value="GGB18627.1"/>
    <property type="molecule type" value="Genomic_DNA"/>
</dbReference>
<gene>
    <name evidence="1" type="ORF">GCM10011492_05600</name>
</gene>
<keyword evidence="2" id="KW-1185">Reference proteome</keyword>
<evidence type="ECO:0000313" key="1">
    <source>
        <dbReference type="EMBL" id="GGB18627.1"/>
    </source>
</evidence>
<protein>
    <recommendedName>
        <fullName evidence="3">DNA-binding protein</fullName>
    </recommendedName>
</protein>
<evidence type="ECO:0008006" key="3">
    <source>
        <dbReference type="Google" id="ProtNLM"/>
    </source>
</evidence>
<proteinExistence type="predicted"/>
<sequence length="195" mass="21062">MPDRVGRVDSQLRQAKLTVMAMVGVSEAAERLGVSSRRVQQLIACRELQAPVRGLGGTQLSHWVAACGTLTRTIERTRGRALVAHYVAHPSTAGRLSQEVVSGDHSALLGLSAMTRVDGYVAASELQRLVRRHGLIRDDSGAVTLRATATDLEVVRDLFEHSAVLTALDLASSLDTREQGAGLNMLTRALRDFHC</sequence>
<organism evidence="1 2">
    <name type="scientific">Flexivirga endophytica</name>
    <dbReference type="NCBI Taxonomy" id="1849103"/>
    <lineage>
        <taxon>Bacteria</taxon>
        <taxon>Bacillati</taxon>
        <taxon>Actinomycetota</taxon>
        <taxon>Actinomycetes</taxon>
        <taxon>Micrococcales</taxon>
        <taxon>Dermacoccaceae</taxon>
        <taxon>Flexivirga</taxon>
    </lineage>
</organism>
<reference evidence="1" key="1">
    <citation type="journal article" date="2014" name="Int. J. Syst. Evol. Microbiol.">
        <title>Complete genome sequence of Corynebacterium casei LMG S-19264T (=DSM 44701T), isolated from a smear-ripened cheese.</title>
        <authorList>
            <consortium name="US DOE Joint Genome Institute (JGI-PGF)"/>
            <person name="Walter F."/>
            <person name="Albersmeier A."/>
            <person name="Kalinowski J."/>
            <person name="Ruckert C."/>
        </authorList>
    </citation>
    <scope>NUCLEOTIDE SEQUENCE</scope>
    <source>
        <strain evidence="1">CGMCC 1.15085</strain>
    </source>
</reference>
<accession>A0A916WPP6</accession>
<reference evidence="1" key="2">
    <citation type="submission" date="2020-09" db="EMBL/GenBank/DDBJ databases">
        <authorList>
            <person name="Sun Q."/>
            <person name="Zhou Y."/>
        </authorList>
    </citation>
    <scope>NUCLEOTIDE SEQUENCE</scope>
    <source>
        <strain evidence="1">CGMCC 1.15085</strain>
    </source>
</reference>
<evidence type="ECO:0000313" key="2">
    <source>
        <dbReference type="Proteomes" id="UP000636793"/>
    </source>
</evidence>
<dbReference type="RefSeq" id="WP_188835419.1">
    <property type="nucleotide sequence ID" value="NZ_BMHI01000001.1"/>
</dbReference>
<comment type="caution">
    <text evidence="1">The sequence shown here is derived from an EMBL/GenBank/DDBJ whole genome shotgun (WGS) entry which is preliminary data.</text>
</comment>
<name>A0A916WPP6_9MICO</name>